<evidence type="ECO:0000256" key="1">
    <source>
        <dbReference type="SAM" id="SignalP"/>
    </source>
</evidence>
<gene>
    <name evidence="2" type="ORF">EHQ62_01010</name>
</gene>
<name>A0A4Z0ZYA3_9LEPT</name>
<dbReference type="InterPro" id="IPR011042">
    <property type="entry name" value="6-blade_b-propeller_TolB-like"/>
</dbReference>
<dbReference type="Proteomes" id="UP000297567">
    <property type="component" value="Unassembled WGS sequence"/>
</dbReference>
<dbReference type="PROSITE" id="PS51257">
    <property type="entry name" value="PROKAR_LIPOPROTEIN"/>
    <property type="match status" value="1"/>
</dbReference>
<organism evidence="2 3">
    <name type="scientific">Leptospira jelokensis</name>
    <dbReference type="NCBI Taxonomy" id="2484931"/>
    <lineage>
        <taxon>Bacteria</taxon>
        <taxon>Pseudomonadati</taxon>
        <taxon>Spirochaetota</taxon>
        <taxon>Spirochaetia</taxon>
        <taxon>Leptospirales</taxon>
        <taxon>Leptospiraceae</taxon>
        <taxon>Leptospira</taxon>
    </lineage>
</organism>
<dbReference type="Gene3D" id="2.60.120.200">
    <property type="match status" value="2"/>
</dbReference>
<dbReference type="Gene3D" id="2.120.10.30">
    <property type="entry name" value="TolB, C-terminal domain"/>
    <property type="match status" value="3"/>
</dbReference>
<dbReference type="SUPFAM" id="SSF63825">
    <property type="entry name" value="YWTD domain"/>
    <property type="match status" value="1"/>
</dbReference>
<evidence type="ECO:0000313" key="2">
    <source>
        <dbReference type="EMBL" id="TGL75957.1"/>
    </source>
</evidence>
<feature type="signal peptide" evidence="1">
    <location>
        <begin position="1"/>
        <end position="22"/>
    </location>
</feature>
<dbReference type="InterPro" id="IPR013320">
    <property type="entry name" value="ConA-like_dom_sf"/>
</dbReference>
<reference evidence="2" key="1">
    <citation type="journal article" date="2019" name="PLoS Negl. Trop. Dis.">
        <title>Revisiting the worldwide diversity of Leptospira species in the environment.</title>
        <authorList>
            <person name="Vincent A.T."/>
            <person name="Schiettekatte O."/>
            <person name="Bourhy P."/>
            <person name="Veyrier F.J."/>
            <person name="Picardeau M."/>
        </authorList>
    </citation>
    <scope>NUCLEOTIDE SEQUENCE [LARGE SCALE GENOMIC DNA]</scope>
    <source>
        <strain evidence="2">201702451</strain>
    </source>
</reference>
<keyword evidence="3" id="KW-1185">Reference proteome</keyword>
<dbReference type="RefSeq" id="WP_135640411.1">
    <property type="nucleotide sequence ID" value="NZ_RQGH01000006.1"/>
</dbReference>
<dbReference type="SUPFAM" id="SSF49899">
    <property type="entry name" value="Concanavalin A-like lectins/glucanases"/>
    <property type="match status" value="3"/>
</dbReference>
<feature type="chain" id="PRO_5021268098" evidence="1">
    <location>
        <begin position="23"/>
        <end position="1233"/>
    </location>
</feature>
<proteinExistence type="predicted"/>
<protein>
    <submittedName>
        <fullName evidence="2">Concanavalin</fullName>
    </submittedName>
</protein>
<dbReference type="EMBL" id="RQGH01000006">
    <property type="protein sequence ID" value="TGL75957.1"/>
    <property type="molecule type" value="Genomic_DNA"/>
</dbReference>
<evidence type="ECO:0000313" key="3">
    <source>
        <dbReference type="Proteomes" id="UP000297567"/>
    </source>
</evidence>
<sequence length="1233" mass="129906">MKRNTFLLVCLLSASCSIPKLSRSPLDFFAFLRIFTGTQFTGQTIGGVVSGLITNTSVTLTNGNDTITVSTDGNFTFPRKLNTGDLYNVNVTTNGVGLSCTIANAQGVVQNAPITNISITCGLGVGYYEVGVNITGITGTVDVQNNGADTISFSANGFQKFSIVQPTGSNYSVTISSQPAGTVCSFDNPSLTVGTVGATNVTVFITCVSGYIVGGNLFSFSSTDIGTSLINQKSYLRTFAGSFPTNNSGLGPAPGVAVMSTTSTVARFNNPSMMAADTNFLYVADTTNGVIRKIDKVSGITTIFAGGNSGGGTPCPGTLITNCLDGVGTAAQFNGPVGLTTNGNNLFVLENNGNRIRIVNLTTTSVSTLAGSGNNGSLDNTSGILASFSNPSWMTLHNGTFYIVDRGNCTIRTLNPTTTAVATIAGGVGLCSFANSPVGTNARFVSPIAIVGVGNYLYVSDVGAGGGYKIRRISLTGTNAVDTIAGDGVQASTDGIGTSAQFNDPHGLTTDGTNLFISEWLGHRIRHLNLTTNRVTTLVGSVSGYADNATGNGLLNFPGYIATDGQTIYIADQGNHAIRTLQPAELLQYTLDGNANDSIGTNHGNLIGAPNTTRDENGLSNGAYELDGTTQSIVSSSNVSQITDNLTISAWIHTSGKTTNQAVFYNGLGGTDGYGLVIESSGNLRISVGNLFSPASFMQVSPNRWTHVTMRRFAGSWQIFFNGKSDFIGYATNPITPTGTFKVGDDGNGSRFKGKISNVQFFNGALDDDAIQKLAIQVPSGLISYYPFNGNGKDFGNYSNDLSSFGVVATTTDRNGFPSSAYYFNGTSYFEKSNPNGLPIGGSSRSICAWFKSSSPVAQYIVSFGTAINSTASGLVILQPEVGMLGWNDEAKVIKEDFLNQWIHLCGVFDGTTAFVYENGTLRHSEGKSSWNTGISSTLNIGRLITPTGYFNGDIDDVRIYDRSLSISEIRAISGYYPTQTSVWNQTVASSSLKFFLLPESANFGAGGCNGGANCVYAWNDRSRNNLNLTQATASAQPIFNANILNGSPGIRFIGPDATYLSAACSTSLLSSANTIFVVYNDTEMSGSDGIFQNGAKLLYLPDGTPPNKLVSLFDLQLGNPPKVITSSTFSSTLGETILLTLDHNGTTGNIYKYGTSVAVTPSSGTAYNCALGDLSMGRYFWNVGIYPNNGDYLNGSIGDFLYFDQVLTPNDREIVECYLSSKYNLKLGHTCP</sequence>
<dbReference type="AlphaFoldDB" id="A0A4Z0ZYA3"/>
<dbReference type="PANTHER" id="PTHR46388">
    <property type="entry name" value="NHL REPEAT-CONTAINING PROTEIN 2"/>
    <property type="match status" value="1"/>
</dbReference>
<comment type="caution">
    <text evidence="2">The sequence shown here is derived from an EMBL/GenBank/DDBJ whole genome shotgun (WGS) entry which is preliminary data.</text>
</comment>
<keyword evidence="1" id="KW-0732">Signal</keyword>
<accession>A0A4Z0ZYA3</accession>
<dbReference type="PANTHER" id="PTHR46388:SF2">
    <property type="entry name" value="NHL REPEAT-CONTAINING PROTEIN 2"/>
    <property type="match status" value="1"/>
</dbReference>
<dbReference type="Pfam" id="PF13385">
    <property type="entry name" value="Laminin_G_3"/>
    <property type="match status" value="2"/>
</dbReference>